<gene>
    <name evidence="4" type="ORF">PR048_029682</name>
</gene>
<dbReference type="InterPro" id="IPR043504">
    <property type="entry name" value="Peptidase_S1_PA_chymotrypsin"/>
</dbReference>
<evidence type="ECO:0000313" key="5">
    <source>
        <dbReference type="Proteomes" id="UP001159363"/>
    </source>
</evidence>
<dbReference type="InterPro" id="IPR009003">
    <property type="entry name" value="Peptidase_S1_PA"/>
</dbReference>
<evidence type="ECO:0000313" key="4">
    <source>
        <dbReference type="EMBL" id="KAJ8870659.1"/>
    </source>
</evidence>
<dbReference type="Pfam" id="PF00089">
    <property type="entry name" value="Trypsin"/>
    <property type="match status" value="1"/>
</dbReference>
<dbReference type="SMART" id="SM00020">
    <property type="entry name" value="Tryp_SPc"/>
    <property type="match status" value="1"/>
</dbReference>
<proteinExistence type="predicted"/>
<accession>A0ABQ9GGD4</accession>
<feature type="domain" description="Peptidase S1" evidence="3">
    <location>
        <begin position="59"/>
        <end position="616"/>
    </location>
</feature>
<dbReference type="PANTHER" id="PTHR24253:SF183">
    <property type="entry name" value="PEPTIDASE S1 DOMAIN-CONTAINING PROTEIN"/>
    <property type="match status" value="1"/>
</dbReference>
<dbReference type="PANTHER" id="PTHR24253">
    <property type="entry name" value="TRANSMEMBRANE PROTEASE SERINE"/>
    <property type="match status" value="1"/>
</dbReference>
<comment type="caution">
    <text evidence="4">The sequence shown here is derived from an EMBL/GenBank/DDBJ whole genome shotgun (WGS) entry which is preliminary data.</text>
</comment>
<name>A0ABQ9GGD4_9NEOP</name>
<dbReference type="InterPro" id="IPR033116">
    <property type="entry name" value="TRYPSIN_SER"/>
</dbReference>
<dbReference type="Proteomes" id="UP001159363">
    <property type="component" value="Chromosome 12"/>
</dbReference>
<dbReference type="PROSITE" id="PS00135">
    <property type="entry name" value="TRYPSIN_SER"/>
    <property type="match status" value="1"/>
</dbReference>
<organism evidence="4 5">
    <name type="scientific">Dryococelus australis</name>
    <dbReference type="NCBI Taxonomy" id="614101"/>
    <lineage>
        <taxon>Eukaryota</taxon>
        <taxon>Metazoa</taxon>
        <taxon>Ecdysozoa</taxon>
        <taxon>Arthropoda</taxon>
        <taxon>Hexapoda</taxon>
        <taxon>Insecta</taxon>
        <taxon>Pterygota</taxon>
        <taxon>Neoptera</taxon>
        <taxon>Polyneoptera</taxon>
        <taxon>Phasmatodea</taxon>
        <taxon>Verophasmatodea</taxon>
        <taxon>Anareolatae</taxon>
        <taxon>Phasmatidae</taxon>
        <taxon>Eurycanthinae</taxon>
        <taxon>Dryococelus</taxon>
    </lineage>
</organism>
<dbReference type="Gene3D" id="2.40.10.10">
    <property type="entry name" value="Trypsin-like serine proteases"/>
    <property type="match status" value="3"/>
</dbReference>
<dbReference type="PROSITE" id="PS50240">
    <property type="entry name" value="TRYPSIN_DOM"/>
    <property type="match status" value="1"/>
</dbReference>
<dbReference type="InterPro" id="IPR001254">
    <property type="entry name" value="Trypsin_dom"/>
</dbReference>
<keyword evidence="5" id="KW-1185">Reference proteome</keyword>
<feature type="region of interest" description="Disordered" evidence="2">
    <location>
        <begin position="507"/>
        <end position="532"/>
    </location>
</feature>
<protein>
    <recommendedName>
        <fullName evidence="3">Peptidase S1 domain-containing protein</fullName>
    </recommendedName>
</protein>
<evidence type="ECO:0000256" key="1">
    <source>
        <dbReference type="ARBA" id="ARBA00023157"/>
    </source>
</evidence>
<dbReference type="SUPFAM" id="SSF50494">
    <property type="entry name" value="Trypsin-like serine proteases"/>
    <property type="match status" value="2"/>
</dbReference>
<keyword evidence="1" id="KW-1015">Disulfide bond</keyword>
<evidence type="ECO:0000259" key="3">
    <source>
        <dbReference type="PROSITE" id="PS50240"/>
    </source>
</evidence>
<evidence type="ECO:0000256" key="2">
    <source>
        <dbReference type="SAM" id="MobiDB-lite"/>
    </source>
</evidence>
<sequence>MYFEVPGTNSFPENVVSLLKQFQFTVTCTVVDTLHVNNTHDWDCTEKRISVQSSLWREWLVPISLNTQYVEHAVPNSRLARKHLANPITARCGTTANEHTAEAQVCRGLRSLTYSYLVVKLHRVQPSEKPVLQQEEALLCGCCVCMCVCCSRNGIKVRAGSLERGRGGVLHQTTRVVTHPLFNQPHMYENDIALIKVGPPTPYFYPSAHPEFRGFTWPQARLYNYLCTGASVSVHWLMPRCHLRPGRTVFGPSFLAELHVNGAHNCEVFIYWRRVTQGVSDKVWSNDKRIAKVRRSFTHDNYVKPIKMATLADIFPTGTELIACGWGKARKDKAVSTLGRSWGRERVRNSASSDVTLTPSEYGLQMHCPNFPIASTWDTAARGSAVTSECHVNQSARPCPKTQGRRGGMSEHLRRTTLHIVSNRKCESSRGIRRLREQLGPQVHVADSMICAAAYGKDTTLVSSITHYNPPMPTAANEQTSESRVYTGLWSLAYRSLKVIEVSMEQRRNGRAGETGDPRENRPTNGIVWHDSHMRKSGDPTWDWTRYALVVGERANRSATAAPVYGDSGGPLFLMHDEKPLLVGVVSWGEGRGDHDSPGVYTSIAKFRKWMFLEMATASLLHVGSTNDTEDLL</sequence>
<reference evidence="4 5" key="1">
    <citation type="submission" date="2023-02" db="EMBL/GenBank/DDBJ databases">
        <title>LHISI_Scaffold_Assembly.</title>
        <authorList>
            <person name="Stuart O.P."/>
            <person name="Cleave R."/>
            <person name="Magrath M.J.L."/>
            <person name="Mikheyev A.S."/>
        </authorList>
    </citation>
    <scope>NUCLEOTIDE SEQUENCE [LARGE SCALE GENOMIC DNA]</scope>
    <source>
        <strain evidence="4">Daus_M_001</strain>
        <tissue evidence="4">Leg muscle</tissue>
    </source>
</reference>
<dbReference type="EMBL" id="JARBHB010000013">
    <property type="protein sequence ID" value="KAJ8870659.1"/>
    <property type="molecule type" value="Genomic_DNA"/>
</dbReference>